<evidence type="ECO:0000313" key="2">
    <source>
        <dbReference type="Proteomes" id="UP000325780"/>
    </source>
</evidence>
<name>A0A5N6U3W2_ASPAV</name>
<proteinExistence type="predicted"/>
<evidence type="ECO:0000313" key="1">
    <source>
        <dbReference type="EMBL" id="KAE8153323.1"/>
    </source>
</evidence>
<reference evidence="1 2" key="1">
    <citation type="submission" date="2019-04" db="EMBL/GenBank/DDBJ databases">
        <title>Friends and foes A comparative genomics study of 23 Aspergillus species from section Flavi.</title>
        <authorList>
            <consortium name="DOE Joint Genome Institute"/>
            <person name="Kjaerbolling I."/>
            <person name="Vesth T."/>
            <person name="Frisvad J.C."/>
            <person name="Nybo J.L."/>
            <person name="Theobald S."/>
            <person name="Kildgaard S."/>
            <person name="Isbrandt T."/>
            <person name="Kuo A."/>
            <person name="Sato A."/>
            <person name="Lyhne E.K."/>
            <person name="Kogle M.E."/>
            <person name="Wiebenga A."/>
            <person name="Kun R.S."/>
            <person name="Lubbers R.J."/>
            <person name="Makela M.R."/>
            <person name="Barry K."/>
            <person name="Chovatia M."/>
            <person name="Clum A."/>
            <person name="Daum C."/>
            <person name="Haridas S."/>
            <person name="He G."/>
            <person name="LaButti K."/>
            <person name="Lipzen A."/>
            <person name="Mondo S."/>
            <person name="Riley R."/>
            <person name="Salamov A."/>
            <person name="Simmons B.A."/>
            <person name="Magnuson J.K."/>
            <person name="Henrissat B."/>
            <person name="Mortensen U.H."/>
            <person name="Larsen T.O."/>
            <person name="Devries R.P."/>
            <person name="Grigoriev I.V."/>
            <person name="Machida M."/>
            <person name="Baker S.E."/>
            <person name="Andersen M.R."/>
        </authorList>
    </citation>
    <scope>NUCLEOTIDE SEQUENCE [LARGE SCALE GENOMIC DNA]</scope>
    <source>
        <strain evidence="1 2">IBT 18842</strain>
    </source>
</reference>
<dbReference type="Proteomes" id="UP000325780">
    <property type="component" value="Unassembled WGS sequence"/>
</dbReference>
<dbReference type="OrthoDB" id="4498339at2759"/>
<sequence length="261" mass="29822">MAIDQSVLSDANIEEHYDAKGGDHCSEWTWCHLSGWWRSDMVGIAELVPKCLTQRELTGLFGNVHHVNGLTMHRNIKRAFEAGQIALIPLPGHWGSSDNLRLKCIIVDQCIREQPFHTYPGTGLRGVPRELENCELVFLNGQSPCPQFLYFRLILTYIHAKRTSNIVFTSSIERKAWAWDYREPQVSIKTLGSLVRKVADFELPPCLYPSNADLPNIFLFEHEILKLAKKLRYSLPLNQPAAEPLEVDQSNEDQEDDYCCL</sequence>
<gene>
    <name evidence="1" type="ORF">BDV25DRAFT_136929</name>
</gene>
<organism evidence="1 2">
    <name type="scientific">Aspergillus avenaceus</name>
    <dbReference type="NCBI Taxonomy" id="36643"/>
    <lineage>
        <taxon>Eukaryota</taxon>
        <taxon>Fungi</taxon>
        <taxon>Dikarya</taxon>
        <taxon>Ascomycota</taxon>
        <taxon>Pezizomycotina</taxon>
        <taxon>Eurotiomycetes</taxon>
        <taxon>Eurotiomycetidae</taxon>
        <taxon>Eurotiales</taxon>
        <taxon>Aspergillaceae</taxon>
        <taxon>Aspergillus</taxon>
        <taxon>Aspergillus subgen. Circumdati</taxon>
    </lineage>
</organism>
<dbReference type="EMBL" id="ML742040">
    <property type="protein sequence ID" value="KAE8153323.1"/>
    <property type="molecule type" value="Genomic_DNA"/>
</dbReference>
<accession>A0A5N6U3W2</accession>
<protein>
    <submittedName>
        <fullName evidence="1">Uncharacterized protein</fullName>
    </submittedName>
</protein>
<dbReference type="AlphaFoldDB" id="A0A5N6U3W2"/>
<keyword evidence="2" id="KW-1185">Reference proteome</keyword>